<dbReference type="EMBL" id="BQTA01000009">
    <property type="protein sequence ID" value="GKJ96287.1"/>
    <property type="molecule type" value="Genomic_DNA"/>
</dbReference>
<accession>A0A9P3P8I1</accession>
<organism evidence="1 2">
    <name type="scientific">Klebsiella variicola</name>
    <dbReference type="NCBI Taxonomy" id="244366"/>
    <lineage>
        <taxon>Bacteria</taxon>
        <taxon>Pseudomonadati</taxon>
        <taxon>Pseudomonadota</taxon>
        <taxon>Gammaproteobacteria</taxon>
        <taxon>Enterobacterales</taxon>
        <taxon>Enterobacteriaceae</taxon>
        <taxon>Klebsiella/Raoultella group</taxon>
        <taxon>Klebsiella</taxon>
        <taxon>Klebsiella pneumoniae complex</taxon>
    </lineage>
</organism>
<comment type="caution">
    <text evidence="1">The sequence shown here is derived from an EMBL/GenBank/DDBJ whole genome shotgun (WGS) entry which is preliminary data.</text>
</comment>
<dbReference type="AlphaFoldDB" id="A0A9P3P8I1"/>
<reference evidence="1" key="1">
    <citation type="journal article" date="2022" name="J. Appl. Microbiol.">
        <title>PCR-based ORF typing of Klebsiella pneumoniae for rapid identification of global clones and transmission events.</title>
        <authorList>
            <person name="Nonogaki R."/>
            <person name="Iijima A."/>
            <person name="Kawamura K."/>
            <person name="Kayama S."/>
            <person name="Sugai M."/>
            <person name="Yagi T."/>
            <person name="Arakawa Y."/>
            <person name="Doi Y."/>
            <person name="Suzuki M."/>
        </authorList>
    </citation>
    <scope>NUCLEOTIDE SEQUENCE</scope>
    <source>
        <strain evidence="1">NUKP-37</strain>
    </source>
</reference>
<proteinExistence type="predicted"/>
<evidence type="ECO:0000313" key="1">
    <source>
        <dbReference type="EMBL" id="GKJ96287.1"/>
    </source>
</evidence>
<name>A0A9P3P8I1_KLEVA</name>
<protein>
    <submittedName>
        <fullName evidence="1">Uncharacterized protein</fullName>
    </submittedName>
</protein>
<gene>
    <name evidence="1" type="ORF">NUKP37_31870</name>
</gene>
<dbReference type="Proteomes" id="UP001060507">
    <property type="component" value="Unassembled WGS sequence"/>
</dbReference>
<evidence type="ECO:0000313" key="2">
    <source>
        <dbReference type="Proteomes" id="UP001060507"/>
    </source>
</evidence>
<sequence length="203" mass="24235">MGGDVHHNDRLFTLFRLRRGRLLRLYRLRLDHGGLRRGNRLLRGGWLRLGNGRRHRLRCDGLLHNGLRLMLGLHGRLRGLRLLPARLRSRMRHRLLSLRLNRGLARRLLRLANRFIRTHRLLHLALVRRLVLVLRRLTRGFMLPMRAVRGVSDRMNADFTYAFNIIIKVFVFRLIVARLHTFQWAIAKHRRTFFTAGPKTMYQ</sequence>